<dbReference type="EMBL" id="JAPFRF010000012">
    <property type="protein sequence ID" value="KAJ7313300.1"/>
    <property type="molecule type" value="Genomic_DNA"/>
</dbReference>
<organism evidence="3 4">
    <name type="scientific">Phrynocephalus forsythii</name>
    <dbReference type="NCBI Taxonomy" id="171643"/>
    <lineage>
        <taxon>Eukaryota</taxon>
        <taxon>Metazoa</taxon>
        <taxon>Chordata</taxon>
        <taxon>Craniata</taxon>
        <taxon>Vertebrata</taxon>
        <taxon>Euteleostomi</taxon>
        <taxon>Lepidosauria</taxon>
        <taxon>Squamata</taxon>
        <taxon>Bifurcata</taxon>
        <taxon>Unidentata</taxon>
        <taxon>Episquamata</taxon>
        <taxon>Toxicofera</taxon>
        <taxon>Iguania</taxon>
        <taxon>Acrodonta</taxon>
        <taxon>Agamidae</taxon>
        <taxon>Agaminae</taxon>
        <taxon>Phrynocephalus</taxon>
    </lineage>
</organism>
<dbReference type="PANTHER" id="PTHR22633">
    <property type="entry name" value="NEURONAL TYROSINE-PHOSPHORYLATED PHOSPHOINOSITIDE-3-KINASE ADAPTER 2-RELATED"/>
    <property type="match status" value="1"/>
</dbReference>
<comment type="caution">
    <text evidence="3">The sequence shown here is derived from an EMBL/GenBank/DDBJ whole genome shotgun (WGS) entry which is preliminary data.</text>
</comment>
<dbReference type="GO" id="GO:0043491">
    <property type="term" value="P:phosphatidylinositol 3-kinase/protein kinase B signal transduction"/>
    <property type="evidence" value="ECO:0007669"/>
    <property type="project" value="InterPro"/>
</dbReference>
<gene>
    <name evidence="3" type="ORF">JRQ81_004588</name>
</gene>
<dbReference type="InterPro" id="IPR039482">
    <property type="entry name" value="NYAP_N"/>
</dbReference>
<feature type="compositionally biased region" description="Low complexity" evidence="1">
    <location>
        <begin position="158"/>
        <end position="169"/>
    </location>
</feature>
<accession>A0A9Q0XIQ8</accession>
<evidence type="ECO:0000256" key="1">
    <source>
        <dbReference type="SAM" id="MobiDB-lite"/>
    </source>
</evidence>
<name>A0A9Q0XIQ8_9SAUR</name>
<feature type="compositionally biased region" description="Acidic residues" evidence="1">
    <location>
        <begin position="262"/>
        <end position="271"/>
    </location>
</feature>
<dbReference type="GO" id="GO:0048812">
    <property type="term" value="P:neuron projection morphogenesis"/>
    <property type="evidence" value="ECO:0007669"/>
    <property type="project" value="InterPro"/>
</dbReference>
<feature type="compositionally biased region" description="Basic residues" evidence="1">
    <location>
        <begin position="336"/>
        <end position="345"/>
    </location>
</feature>
<feature type="compositionally biased region" description="Basic residues" evidence="1">
    <location>
        <begin position="135"/>
        <end position="144"/>
    </location>
</feature>
<dbReference type="AlphaFoldDB" id="A0A9Q0XIQ8"/>
<protein>
    <recommendedName>
        <fullName evidence="2">Neuronal tyrosine-phosphorylated phosphoinositide-3-kinase adapter N-terminal domain-containing protein</fullName>
    </recommendedName>
</protein>
<evidence type="ECO:0000313" key="4">
    <source>
        <dbReference type="Proteomes" id="UP001142489"/>
    </source>
</evidence>
<feature type="compositionally biased region" description="Polar residues" evidence="1">
    <location>
        <begin position="113"/>
        <end position="125"/>
    </location>
</feature>
<keyword evidence="4" id="KW-1185">Reference proteome</keyword>
<feature type="region of interest" description="Disordered" evidence="1">
    <location>
        <begin position="52"/>
        <end position="77"/>
    </location>
</feature>
<feature type="compositionally biased region" description="Basic and acidic residues" evidence="1">
    <location>
        <begin position="52"/>
        <end position="66"/>
    </location>
</feature>
<feature type="compositionally biased region" description="Polar residues" evidence="1">
    <location>
        <begin position="189"/>
        <end position="198"/>
    </location>
</feature>
<evidence type="ECO:0000313" key="3">
    <source>
        <dbReference type="EMBL" id="KAJ7313300.1"/>
    </source>
</evidence>
<feature type="region of interest" description="Disordered" evidence="1">
    <location>
        <begin position="96"/>
        <end position="350"/>
    </location>
</feature>
<feature type="domain" description="Neuronal tyrosine-phosphorylated phosphoinositide-3-kinase adapter N-terminal" evidence="2">
    <location>
        <begin position="45"/>
        <end position="300"/>
    </location>
</feature>
<reference evidence="3" key="1">
    <citation type="journal article" date="2023" name="DNA Res.">
        <title>Chromosome-level genome assembly of Phrynocephalus forsythii using third-generation DNA sequencing and Hi-C analysis.</title>
        <authorList>
            <person name="Qi Y."/>
            <person name="Zhao W."/>
            <person name="Zhao Y."/>
            <person name="Niu C."/>
            <person name="Cao S."/>
            <person name="Zhang Y."/>
        </authorList>
    </citation>
    <scope>NUCLEOTIDE SEQUENCE</scope>
    <source>
        <tissue evidence="3">Muscle</tissue>
    </source>
</reference>
<sequence>MNATPHEALISVFLQFIEDRGCWTYKVLSQTCHPRELLLNEMNLLYRKSKVEWKQSKEEEPKKGSAKEPSAGGKVRDVASFRRHFRMGFMTMPASQEHVPHPCASSMAPRSLSCHSVGSVDTTTVGDGAAASRKPPAKPKRHPSTKLSAEAKAALEPSGSKKGGAQKSSAESRESGRKAPPQKPKRSPNTHLSVSFDETYSGRLPGPSLGGGAAVQRYGRAFSQSQAKGSDAEEDEPVYIEMVGDIFRGPGPPSQAPPAADVDSDESEAIYEEMKYPLPEEGGESRPNGGPASPRHRPAKREASKGPPVPRPLRARSRPPSQTSCSTGPLCWPSPRGRRGTKGAAKRAPPSCLFCATPRKCPLPP</sequence>
<evidence type="ECO:0000259" key="2">
    <source>
        <dbReference type="Pfam" id="PF15439"/>
    </source>
</evidence>
<dbReference type="Proteomes" id="UP001142489">
    <property type="component" value="Unassembled WGS sequence"/>
</dbReference>
<dbReference type="Pfam" id="PF15439">
    <property type="entry name" value="NYAP_N"/>
    <property type="match status" value="1"/>
</dbReference>
<dbReference type="OrthoDB" id="9832999at2759"/>
<dbReference type="PANTHER" id="PTHR22633:SF2">
    <property type="entry name" value="NEURONAL TYROSINE-PHOSPHORYLATED PHOSPHOINOSITIDE-3-KINASE ADAPTER 1"/>
    <property type="match status" value="1"/>
</dbReference>
<dbReference type="InterPro" id="IPR026722">
    <property type="entry name" value="NYAP1/NYAP2"/>
</dbReference>
<proteinExistence type="predicted"/>